<proteinExistence type="predicted"/>
<accession>A0A846MQ96</accession>
<keyword evidence="2" id="KW-1185">Reference proteome</keyword>
<name>A0A846MQ96_9BACT</name>
<dbReference type="AlphaFoldDB" id="A0A846MQ96"/>
<dbReference type="InterPro" id="IPR019847">
    <property type="entry name" value="Gliding_motility_assoc_GldN"/>
</dbReference>
<sequence length="224" mass="26693">MFRRTVTRIINLREKQNKPFAAQNHHIAEEIILAVDSGYVTAYFPSIDGSVEVLLSDSAWRSAVAERDDIDIYENMRMDPSNISVLEITEEVVFDKRRSRMYINILTLTLVAPGYNRQVKTEENDLPIARFKYKELAEYFRKKYEESNQTRCLWYNPQNNRRHMCLTDAFELRLFSSRIVKISNPDDKFIHSYPELKGNVEAQLYKSREIEYELMEFEHNLWEF</sequence>
<protein>
    <submittedName>
        <fullName evidence="1">Gliding motility associated protein GldN</fullName>
    </submittedName>
</protein>
<dbReference type="NCBIfam" id="TIGR03523">
    <property type="entry name" value="GldN"/>
    <property type="match status" value="1"/>
</dbReference>
<dbReference type="Proteomes" id="UP000537126">
    <property type="component" value="Unassembled WGS sequence"/>
</dbReference>
<dbReference type="EMBL" id="JAASRN010000002">
    <property type="protein sequence ID" value="NIK73756.1"/>
    <property type="molecule type" value="Genomic_DNA"/>
</dbReference>
<gene>
    <name evidence="1" type="ORF">FHS56_001269</name>
</gene>
<organism evidence="1 2">
    <name type="scientific">Thermonema lapsum</name>
    <dbReference type="NCBI Taxonomy" id="28195"/>
    <lineage>
        <taxon>Bacteria</taxon>
        <taxon>Pseudomonadati</taxon>
        <taxon>Bacteroidota</taxon>
        <taxon>Cytophagia</taxon>
        <taxon>Cytophagales</taxon>
        <taxon>Thermonemataceae</taxon>
        <taxon>Thermonema</taxon>
    </lineage>
</organism>
<evidence type="ECO:0000313" key="1">
    <source>
        <dbReference type="EMBL" id="NIK73756.1"/>
    </source>
</evidence>
<evidence type="ECO:0000313" key="2">
    <source>
        <dbReference type="Proteomes" id="UP000537126"/>
    </source>
</evidence>
<reference evidence="1 2" key="1">
    <citation type="submission" date="2020-03" db="EMBL/GenBank/DDBJ databases">
        <title>Genomic Encyclopedia of Type Strains, Phase IV (KMG-IV): sequencing the most valuable type-strain genomes for metagenomic binning, comparative biology and taxonomic classification.</title>
        <authorList>
            <person name="Goeker M."/>
        </authorList>
    </citation>
    <scope>NUCLEOTIDE SEQUENCE [LARGE SCALE GENOMIC DNA]</scope>
    <source>
        <strain evidence="1 2">DSM 5718</strain>
    </source>
</reference>
<comment type="caution">
    <text evidence="1">The sequence shown here is derived from an EMBL/GenBank/DDBJ whole genome shotgun (WGS) entry which is preliminary data.</text>
</comment>
<dbReference type="Pfam" id="PF19841">
    <property type="entry name" value="GldN"/>
    <property type="match status" value="1"/>
</dbReference>